<feature type="compositionally biased region" description="Basic and acidic residues" evidence="1">
    <location>
        <begin position="62"/>
        <end position="71"/>
    </location>
</feature>
<gene>
    <name evidence="2" type="ORF">SEMRO_2472_G328640.1</name>
</gene>
<sequence length="156" mass="16979">MDLEAWMLEVDEEWDELTFAAQRLASASAIAVVTLLDNGDTIASVIRPKDEENGPPPANKPRGKDPDGNRIESAKVAAINRLVAVQENINTIAAKNATVSAPLGFAKLLKDMGRDAEARVALDMALKAQSKPFSAYAKLCTFDQEEFKEDHDIVEP</sequence>
<dbReference type="Proteomes" id="UP001153069">
    <property type="component" value="Unassembled WGS sequence"/>
</dbReference>
<protein>
    <submittedName>
        <fullName evidence="2">Uncharacterized protein</fullName>
    </submittedName>
</protein>
<reference evidence="2" key="1">
    <citation type="submission" date="2020-06" db="EMBL/GenBank/DDBJ databases">
        <authorList>
            <consortium name="Plant Systems Biology data submission"/>
        </authorList>
    </citation>
    <scope>NUCLEOTIDE SEQUENCE</scope>
    <source>
        <strain evidence="2">D6</strain>
    </source>
</reference>
<evidence type="ECO:0000256" key="1">
    <source>
        <dbReference type="SAM" id="MobiDB-lite"/>
    </source>
</evidence>
<proteinExistence type="predicted"/>
<comment type="caution">
    <text evidence="2">The sequence shown here is derived from an EMBL/GenBank/DDBJ whole genome shotgun (WGS) entry which is preliminary data.</text>
</comment>
<dbReference type="EMBL" id="CAICTM010002470">
    <property type="protein sequence ID" value="CAB9529339.1"/>
    <property type="molecule type" value="Genomic_DNA"/>
</dbReference>
<evidence type="ECO:0000313" key="2">
    <source>
        <dbReference type="EMBL" id="CAB9529339.1"/>
    </source>
</evidence>
<accession>A0A9N8F0V1</accession>
<feature type="region of interest" description="Disordered" evidence="1">
    <location>
        <begin position="46"/>
        <end position="71"/>
    </location>
</feature>
<evidence type="ECO:0000313" key="3">
    <source>
        <dbReference type="Proteomes" id="UP001153069"/>
    </source>
</evidence>
<name>A0A9N8F0V1_9STRA</name>
<organism evidence="2 3">
    <name type="scientific">Seminavis robusta</name>
    <dbReference type="NCBI Taxonomy" id="568900"/>
    <lineage>
        <taxon>Eukaryota</taxon>
        <taxon>Sar</taxon>
        <taxon>Stramenopiles</taxon>
        <taxon>Ochrophyta</taxon>
        <taxon>Bacillariophyta</taxon>
        <taxon>Bacillariophyceae</taxon>
        <taxon>Bacillariophycidae</taxon>
        <taxon>Naviculales</taxon>
        <taxon>Naviculaceae</taxon>
        <taxon>Seminavis</taxon>
    </lineage>
</organism>
<dbReference type="AlphaFoldDB" id="A0A9N8F0V1"/>
<keyword evidence="3" id="KW-1185">Reference proteome</keyword>